<name>D7E0J4_NOSA0</name>
<dbReference type="KEGG" id="naz:Aazo_2799"/>
<dbReference type="EMBL" id="CP002059">
    <property type="protein sequence ID" value="ADI64650.1"/>
    <property type="molecule type" value="Genomic_DNA"/>
</dbReference>
<feature type="domain" description="CHAT" evidence="1">
    <location>
        <begin position="2"/>
        <end position="56"/>
    </location>
</feature>
<protein>
    <submittedName>
        <fullName evidence="2">TPR repeat-containing protein</fullName>
    </submittedName>
</protein>
<dbReference type="InterPro" id="IPR024983">
    <property type="entry name" value="CHAT_dom"/>
</dbReference>
<dbReference type="HOGENOM" id="CLU_2955990_0_0_3"/>
<evidence type="ECO:0000313" key="3">
    <source>
        <dbReference type="Proteomes" id="UP000001511"/>
    </source>
</evidence>
<dbReference type="AlphaFoldDB" id="D7E0J4"/>
<sequence>MSLCNVDDKATSELIPEFVENLYTDIPAKALRKAFVQLKKKYPKQPYKWASLVSFGISR</sequence>
<dbReference type="RefSeq" id="WP_013191666.1">
    <property type="nucleotide sequence ID" value="NC_014248.1"/>
</dbReference>
<gene>
    <name evidence="2" type="ordered locus">Aazo_2799</name>
</gene>
<evidence type="ECO:0000313" key="2">
    <source>
        <dbReference type="EMBL" id="ADI64650.1"/>
    </source>
</evidence>
<proteinExistence type="predicted"/>
<evidence type="ECO:0000259" key="1">
    <source>
        <dbReference type="Pfam" id="PF12770"/>
    </source>
</evidence>
<keyword evidence="3" id="KW-1185">Reference proteome</keyword>
<accession>D7E0J4</accession>
<reference evidence="2 3" key="1">
    <citation type="journal article" date="2010" name="PLoS ONE">
        <title>Genome erosion in a nitrogen-fixing vertically transmitted endosymbiotic multicellular cyanobacterium.</title>
        <authorList>
            <person name="Ran L."/>
            <person name="Larsson J."/>
            <person name="Vigil-Stenman T."/>
            <person name="Nylander J.A."/>
            <person name="Ininbergs K."/>
            <person name="Zheng W.W."/>
            <person name="Lapidus A."/>
            <person name="Lowry S."/>
            <person name="Haselkorn R."/>
            <person name="Bergman B."/>
        </authorList>
    </citation>
    <scope>NUCLEOTIDE SEQUENCE [LARGE SCALE GENOMIC DNA]</scope>
    <source>
        <strain evidence="2 3">0708</strain>
    </source>
</reference>
<organism evidence="2 3">
    <name type="scientific">Nostoc azollae (strain 0708)</name>
    <name type="common">Anabaena azollae (strain 0708)</name>
    <dbReference type="NCBI Taxonomy" id="551115"/>
    <lineage>
        <taxon>Bacteria</taxon>
        <taxon>Bacillati</taxon>
        <taxon>Cyanobacteriota</taxon>
        <taxon>Cyanophyceae</taxon>
        <taxon>Nostocales</taxon>
        <taxon>Nostocaceae</taxon>
        <taxon>Trichormus</taxon>
    </lineage>
</organism>
<dbReference type="Proteomes" id="UP000001511">
    <property type="component" value="Chromosome"/>
</dbReference>
<dbReference type="Pfam" id="PF12770">
    <property type="entry name" value="CHAT"/>
    <property type="match status" value="1"/>
</dbReference>